<dbReference type="PROSITE" id="PS00893">
    <property type="entry name" value="NUDIX_BOX"/>
    <property type="match status" value="1"/>
</dbReference>
<dbReference type="PANTHER" id="PTHR11839:SF18">
    <property type="entry name" value="NUDIX HYDROLASE DOMAIN-CONTAINING PROTEIN"/>
    <property type="match status" value="1"/>
</dbReference>
<dbReference type="AlphaFoldDB" id="A0A1L3GS74"/>
<comment type="similarity">
    <text evidence="3">Belongs to the Nudix hydrolase family. NudK subfamily.</text>
</comment>
<evidence type="ECO:0000256" key="7">
    <source>
        <dbReference type="ARBA" id="ARBA00032272"/>
    </source>
</evidence>
<evidence type="ECO:0000256" key="1">
    <source>
        <dbReference type="ARBA" id="ARBA00000847"/>
    </source>
</evidence>
<dbReference type="GO" id="GO:0016787">
    <property type="term" value="F:hydrolase activity"/>
    <property type="evidence" value="ECO:0007669"/>
    <property type="project" value="UniProtKB-KW"/>
</dbReference>
<dbReference type="SUPFAM" id="SSF55811">
    <property type="entry name" value="Nudix"/>
    <property type="match status" value="1"/>
</dbReference>
<dbReference type="STRING" id="1842532.A7E78_13665"/>
<dbReference type="InterPro" id="IPR020084">
    <property type="entry name" value="NUDIX_hydrolase_CS"/>
</dbReference>
<accession>A0A1L3GS74</accession>
<evidence type="ECO:0000259" key="8">
    <source>
        <dbReference type="PROSITE" id="PS51462"/>
    </source>
</evidence>
<feature type="domain" description="Nudix hydrolase" evidence="8">
    <location>
        <begin position="49"/>
        <end position="178"/>
    </location>
</feature>
<evidence type="ECO:0000256" key="3">
    <source>
        <dbReference type="ARBA" id="ARBA00007275"/>
    </source>
</evidence>
<comment type="cofactor">
    <cofactor evidence="2">
        <name>Mg(2+)</name>
        <dbReference type="ChEBI" id="CHEBI:18420"/>
    </cofactor>
</comment>
<dbReference type="EMBL" id="CP015519">
    <property type="protein sequence ID" value="APG28782.1"/>
    <property type="molecule type" value="Genomic_DNA"/>
</dbReference>
<keyword evidence="5" id="KW-0378">Hydrolase</keyword>
<dbReference type="KEGG" id="pef:A7E78_13665"/>
<dbReference type="GO" id="GO:0019693">
    <property type="term" value="P:ribose phosphate metabolic process"/>
    <property type="evidence" value="ECO:0007669"/>
    <property type="project" value="TreeGrafter"/>
</dbReference>
<dbReference type="GO" id="GO:0005829">
    <property type="term" value="C:cytosol"/>
    <property type="evidence" value="ECO:0007669"/>
    <property type="project" value="TreeGrafter"/>
</dbReference>
<dbReference type="InterPro" id="IPR000086">
    <property type="entry name" value="NUDIX_hydrolase_dom"/>
</dbReference>
<dbReference type="CDD" id="cd03424">
    <property type="entry name" value="NUDIX_ADPRase_Nudt5_UGPPase_Nudt14"/>
    <property type="match status" value="1"/>
</dbReference>
<dbReference type="PROSITE" id="PS51462">
    <property type="entry name" value="NUDIX"/>
    <property type="match status" value="1"/>
</dbReference>
<evidence type="ECO:0000256" key="2">
    <source>
        <dbReference type="ARBA" id="ARBA00001946"/>
    </source>
</evidence>
<dbReference type="OrthoDB" id="9806150at2"/>
<dbReference type="Proteomes" id="UP000182517">
    <property type="component" value="Chromosome"/>
</dbReference>
<organism evidence="9 10">
    <name type="scientific">Syntrophotalea acetylenivorans</name>
    <dbReference type="NCBI Taxonomy" id="1842532"/>
    <lineage>
        <taxon>Bacteria</taxon>
        <taxon>Pseudomonadati</taxon>
        <taxon>Thermodesulfobacteriota</taxon>
        <taxon>Desulfuromonadia</taxon>
        <taxon>Desulfuromonadales</taxon>
        <taxon>Syntrophotaleaceae</taxon>
        <taxon>Syntrophotalea</taxon>
    </lineage>
</organism>
<evidence type="ECO:0000256" key="5">
    <source>
        <dbReference type="ARBA" id="ARBA00022801"/>
    </source>
</evidence>
<reference evidence="9 10" key="1">
    <citation type="journal article" date="2017" name="Genome Announc.">
        <title>Complete Genome Sequences of Two Acetylene-Fermenting Pelobacter acetylenicus Strains.</title>
        <authorList>
            <person name="Sutton J.M."/>
            <person name="Baesman S.M."/>
            <person name="Fierst J.L."/>
            <person name="Poret-Peterson A.T."/>
            <person name="Oremland R.S."/>
            <person name="Dunlap D.S."/>
            <person name="Akob D.M."/>
        </authorList>
    </citation>
    <scope>NUCLEOTIDE SEQUENCE [LARGE SCALE GENOMIC DNA]</scope>
    <source>
        <strain evidence="9 10">SFB93</strain>
    </source>
</reference>
<dbReference type="InterPro" id="IPR015797">
    <property type="entry name" value="NUDIX_hydrolase-like_dom_sf"/>
</dbReference>
<evidence type="ECO:0000313" key="10">
    <source>
        <dbReference type="Proteomes" id="UP000182517"/>
    </source>
</evidence>
<evidence type="ECO:0000256" key="6">
    <source>
        <dbReference type="ARBA" id="ARBA00032162"/>
    </source>
</evidence>
<dbReference type="PANTHER" id="PTHR11839">
    <property type="entry name" value="UDP/ADP-SUGAR PYROPHOSPHATASE"/>
    <property type="match status" value="1"/>
</dbReference>
<keyword evidence="10" id="KW-1185">Reference proteome</keyword>
<proteinExistence type="inferred from homology"/>
<dbReference type="Pfam" id="PF00293">
    <property type="entry name" value="NUDIX"/>
    <property type="match status" value="1"/>
</dbReference>
<name>A0A1L3GS74_9BACT</name>
<sequence length="207" mass="23852">MTEEDRNNGQRPWKLLRSEEGEDLPIFKVRYDWMENPRNGTTLKAVVLDVPDWVTISAVTPDKRIVVVRQYRFGAAEFTTELPAGLVNPGEPHCEAAMRELREETGYTSDDWVYLGWVQPNPAYQNNRLHQWLARDARLTEPRQLDEGEDIDVSVLTTDEMRREVAEGRFRNSLALLSLSRIMNLWDGDPANSGLLDEFVTLDRTAF</sequence>
<dbReference type="GO" id="GO:0006753">
    <property type="term" value="P:nucleoside phosphate metabolic process"/>
    <property type="evidence" value="ECO:0007669"/>
    <property type="project" value="TreeGrafter"/>
</dbReference>
<comment type="catalytic activity">
    <reaction evidence="1">
        <text>GDP-alpha-D-mannose + H2O = alpha-D-mannose 1-phosphate + GMP + 2 H(+)</text>
        <dbReference type="Rhea" id="RHEA:27978"/>
        <dbReference type="ChEBI" id="CHEBI:15377"/>
        <dbReference type="ChEBI" id="CHEBI:15378"/>
        <dbReference type="ChEBI" id="CHEBI:57527"/>
        <dbReference type="ChEBI" id="CHEBI:58115"/>
        <dbReference type="ChEBI" id="CHEBI:58409"/>
    </reaction>
</comment>
<dbReference type="Gene3D" id="3.90.79.10">
    <property type="entry name" value="Nucleoside Triphosphate Pyrophosphohydrolase"/>
    <property type="match status" value="1"/>
</dbReference>
<gene>
    <name evidence="9" type="ORF">A7E78_13665</name>
</gene>
<dbReference type="RefSeq" id="WP_072284807.1">
    <property type="nucleotide sequence ID" value="NZ_CP015519.1"/>
</dbReference>
<protein>
    <recommendedName>
        <fullName evidence="4">GDP-mannose pyrophosphatase</fullName>
    </recommendedName>
    <alternativeName>
        <fullName evidence="6">GDP-mannose hydrolase</fullName>
    </alternativeName>
    <alternativeName>
        <fullName evidence="7">GDPMK</fullName>
    </alternativeName>
</protein>
<evidence type="ECO:0000256" key="4">
    <source>
        <dbReference type="ARBA" id="ARBA00016377"/>
    </source>
</evidence>
<evidence type="ECO:0000313" key="9">
    <source>
        <dbReference type="EMBL" id="APG28782.1"/>
    </source>
</evidence>